<name>W7CZE8_9LIST</name>
<keyword evidence="1" id="KW-0472">Membrane</keyword>
<dbReference type="Proteomes" id="UP000019243">
    <property type="component" value="Unassembled WGS sequence"/>
</dbReference>
<dbReference type="RefSeq" id="WP_035314969.1">
    <property type="nucleotide sequence ID" value="NZ_AODH01000036.1"/>
</dbReference>
<dbReference type="Gene3D" id="1.20.210.10">
    <property type="entry name" value="Cytochrome c oxidase-like, subunit I domain"/>
    <property type="match status" value="1"/>
</dbReference>
<comment type="caution">
    <text evidence="2">The sequence shown here is derived from an EMBL/GenBank/DDBJ whole genome shotgun (WGS) entry which is preliminary data.</text>
</comment>
<keyword evidence="1" id="KW-1133">Transmembrane helix</keyword>
<dbReference type="OrthoDB" id="1644899at2"/>
<keyword evidence="3" id="KW-1185">Reference proteome</keyword>
<sequence>MRKLVMTAFVYCLLGLASGVYYREFTKYNDFTGDTQLSVLHTHLLMLGMFMFLIVLLLEKAFALTTSKNFKLFYYLYNAGVLLMATMFTIKGSMTVLGKETGAALAGVSGMTHILLTVGLVYLFIVLFEKTAKKT</sequence>
<feature type="transmembrane region" description="Helical" evidence="1">
    <location>
        <begin position="102"/>
        <end position="128"/>
    </location>
</feature>
<dbReference type="PATRIC" id="fig|1265861.3.peg.1757"/>
<feature type="transmembrane region" description="Helical" evidence="1">
    <location>
        <begin position="43"/>
        <end position="65"/>
    </location>
</feature>
<dbReference type="InterPro" id="IPR036927">
    <property type="entry name" value="Cyt_c_oxase-like_su1_sf"/>
</dbReference>
<dbReference type="EMBL" id="AODH01000036">
    <property type="protein sequence ID" value="EUJ38383.1"/>
    <property type="molecule type" value="Genomic_DNA"/>
</dbReference>
<dbReference type="InterPro" id="IPR021299">
    <property type="entry name" value="DUF2871"/>
</dbReference>
<proteinExistence type="predicted"/>
<dbReference type="STRING" id="1265861.BCAMP_08956"/>
<evidence type="ECO:0000256" key="1">
    <source>
        <dbReference type="SAM" id="Phobius"/>
    </source>
</evidence>
<feature type="transmembrane region" description="Helical" evidence="1">
    <location>
        <begin position="72"/>
        <end position="90"/>
    </location>
</feature>
<accession>W7CZE8</accession>
<evidence type="ECO:0000313" key="3">
    <source>
        <dbReference type="Proteomes" id="UP000019243"/>
    </source>
</evidence>
<reference evidence="2 3" key="1">
    <citation type="submission" date="2012-12" db="EMBL/GenBank/DDBJ databases">
        <title>Novel taxa of Listeriaceae from agricultural environments in the United States.</title>
        <authorList>
            <person name="den Bakker H.C."/>
            <person name="Allred A."/>
            <person name="Warchocki S."/>
            <person name="Wright E.M."/>
            <person name="Burrell A."/>
            <person name="Nightingale K.K."/>
            <person name="Kephart D."/>
            <person name="Wiedmann M."/>
        </authorList>
    </citation>
    <scope>NUCLEOTIDE SEQUENCE [LARGE SCALE GENOMIC DNA]</scope>
    <source>
        <strain evidence="2 3">FSL F6-1037</strain>
    </source>
</reference>
<dbReference type="Pfam" id="PF11070">
    <property type="entry name" value="DUF2871"/>
    <property type="match status" value="1"/>
</dbReference>
<evidence type="ECO:0000313" key="2">
    <source>
        <dbReference type="EMBL" id="EUJ38383.1"/>
    </source>
</evidence>
<gene>
    <name evidence="2" type="ORF">BCAMP_08956</name>
</gene>
<keyword evidence="1" id="KW-0812">Transmembrane</keyword>
<evidence type="ECO:0008006" key="4">
    <source>
        <dbReference type="Google" id="ProtNLM"/>
    </source>
</evidence>
<organism evidence="2 3">
    <name type="scientific">Brochothrix campestris FSL F6-1037</name>
    <dbReference type="NCBI Taxonomy" id="1265861"/>
    <lineage>
        <taxon>Bacteria</taxon>
        <taxon>Bacillati</taxon>
        <taxon>Bacillota</taxon>
        <taxon>Bacilli</taxon>
        <taxon>Bacillales</taxon>
        <taxon>Listeriaceae</taxon>
        <taxon>Brochothrix</taxon>
    </lineage>
</organism>
<dbReference type="AlphaFoldDB" id="W7CZE8"/>
<protein>
    <recommendedName>
        <fullName evidence="4">DUF2871 domain-containing protein</fullName>
    </recommendedName>
</protein>